<evidence type="ECO:0000313" key="2">
    <source>
        <dbReference type="EMBL" id="CAK9876161.1"/>
    </source>
</evidence>
<gene>
    <name evidence="2" type="ORF">CSSPJE1EN2_LOCUS18383</name>
</gene>
<organism evidence="2 3">
    <name type="scientific">Sphagnum jensenii</name>
    <dbReference type="NCBI Taxonomy" id="128206"/>
    <lineage>
        <taxon>Eukaryota</taxon>
        <taxon>Viridiplantae</taxon>
        <taxon>Streptophyta</taxon>
        <taxon>Embryophyta</taxon>
        <taxon>Bryophyta</taxon>
        <taxon>Sphagnophytina</taxon>
        <taxon>Sphagnopsida</taxon>
        <taxon>Sphagnales</taxon>
        <taxon>Sphagnaceae</taxon>
        <taxon>Sphagnum</taxon>
    </lineage>
</organism>
<keyword evidence="3" id="KW-1185">Reference proteome</keyword>
<protein>
    <submittedName>
        <fullName evidence="2">Uncharacterized protein</fullName>
    </submittedName>
</protein>
<feature type="region of interest" description="Disordered" evidence="1">
    <location>
        <begin position="1"/>
        <end position="29"/>
    </location>
</feature>
<dbReference type="Proteomes" id="UP001497522">
    <property type="component" value="Chromosome 5"/>
</dbReference>
<feature type="compositionally biased region" description="Basic and acidic residues" evidence="1">
    <location>
        <begin position="15"/>
        <end position="29"/>
    </location>
</feature>
<proteinExistence type="predicted"/>
<accession>A0ABP1BKK9</accession>
<evidence type="ECO:0000313" key="3">
    <source>
        <dbReference type="Proteomes" id="UP001497522"/>
    </source>
</evidence>
<evidence type="ECO:0000256" key="1">
    <source>
        <dbReference type="SAM" id="MobiDB-lite"/>
    </source>
</evidence>
<reference evidence="2" key="1">
    <citation type="submission" date="2024-03" db="EMBL/GenBank/DDBJ databases">
        <authorList>
            <consortium name="ELIXIR-Norway"/>
            <consortium name="Elixir Norway"/>
        </authorList>
    </citation>
    <scope>NUCLEOTIDE SEQUENCE</scope>
</reference>
<sequence>MHSTVCGRRRKRGVSRSETRREETKSERVSEARVYANVIAIIPRIGTTIPLTRTKSRRMCSRALWSFSPKTGQENSRDE</sequence>
<name>A0ABP1BKK9_9BRYO</name>
<dbReference type="EMBL" id="OZ023706">
    <property type="protein sequence ID" value="CAK9876161.1"/>
    <property type="molecule type" value="Genomic_DNA"/>
</dbReference>